<organism evidence="1 2">
    <name type="scientific">Bionectria ochroleuca</name>
    <name type="common">Gliocladium roseum</name>
    <dbReference type="NCBI Taxonomy" id="29856"/>
    <lineage>
        <taxon>Eukaryota</taxon>
        <taxon>Fungi</taxon>
        <taxon>Dikarya</taxon>
        <taxon>Ascomycota</taxon>
        <taxon>Pezizomycotina</taxon>
        <taxon>Sordariomycetes</taxon>
        <taxon>Hypocreomycetidae</taxon>
        <taxon>Hypocreales</taxon>
        <taxon>Bionectriaceae</taxon>
        <taxon>Clonostachys</taxon>
    </lineage>
</organism>
<protein>
    <submittedName>
        <fullName evidence="1">Uncharacterized protein</fullName>
    </submittedName>
</protein>
<name>A0A8H7K921_BIOOC</name>
<dbReference type="AlphaFoldDB" id="A0A8H7K921"/>
<sequence length="117" mass="13804">MCTFRLQVKMCLCNDIECKQINPDIQDDKFENVESGGHVLEVIEYYRISGMCMDWFINEDPDRMMVKQYKMDPNNGNSKQDCKNKVFKYDEDRYQSEFICKACVDNCKQPGQESKKA</sequence>
<evidence type="ECO:0000313" key="1">
    <source>
        <dbReference type="EMBL" id="KAF9747985.1"/>
    </source>
</evidence>
<reference evidence="1" key="1">
    <citation type="submission" date="2020-10" db="EMBL/GenBank/DDBJ databases">
        <title>High-Quality Genome Resource of Clonostachys rosea strain S41 by Oxford Nanopore Long-Read Sequencing.</title>
        <authorList>
            <person name="Wang H."/>
        </authorList>
    </citation>
    <scope>NUCLEOTIDE SEQUENCE</scope>
    <source>
        <strain evidence="1">S41</strain>
    </source>
</reference>
<dbReference type="Proteomes" id="UP000616885">
    <property type="component" value="Unassembled WGS sequence"/>
</dbReference>
<proteinExistence type="predicted"/>
<comment type="caution">
    <text evidence="1">The sequence shown here is derived from an EMBL/GenBank/DDBJ whole genome shotgun (WGS) entry which is preliminary data.</text>
</comment>
<evidence type="ECO:0000313" key="2">
    <source>
        <dbReference type="Proteomes" id="UP000616885"/>
    </source>
</evidence>
<gene>
    <name evidence="1" type="ORF">IM811_017490</name>
</gene>
<dbReference type="EMBL" id="JADCTT010000009">
    <property type="protein sequence ID" value="KAF9747985.1"/>
    <property type="molecule type" value="Genomic_DNA"/>
</dbReference>
<accession>A0A8H7K921</accession>